<organism evidence="2 3">
    <name type="scientific">Crotalaria pallida</name>
    <name type="common">Smooth rattlebox</name>
    <name type="synonym">Crotalaria striata</name>
    <dbReference type="NCBI Taxonomy" id="3830"/>
    <lineage>
        <taxon>Eukaryota</taxon>
        <taxon>Viridiplantae</taxon>
        <taxon>Streptophyta</taxon>
        <taxon>Embryophyta</taxon>
        <taxon>Tracheophyta</taxon>
        <taxon>Spermatophyta</taxon>
        <taxon>Magnoliopsida</taxon>
        <taxon>eudicotyledons</taxon>
        <taxon>Gunneridae</taxon>
        <taxon>Pentapetalae</taxon>
        <taxon>rosids</taxon>
        <taxon>fabids</taxon>
        <taxon>Fabales</taxon>
        <taxon>Fabaceae</taxon>
        <taxon>Papilionoideae</taxon>
        <taxon>50 kb inversion clade</taxon>
        <taxon>genistoids sensu lato</taxon>
        <taxon>core genistoids</taxon>
        <taxon>Crotalarieae</taxon>
        <taxon>Crotalaria</taxon>
    </lineage>
</organism>
<dbReference type="AlphaFoldDB" id="A0AAN9J443"/>
<name>A0AAN9J443_CROPI</name>
<evidence type="ECO:0000313" key="2">
    <source>
        <dbReference type="EMBL" id="KAK7291773.1"/>
    </source>
</evidence>
<keyword evidence="1" id="KW-0812">Transmembrane</keyword>
<accession>A0AAN9J443</accession>
<proteinExistence type="predicted"/>
<keyword evidence="1" id="KW-0472">Membrane</keyword>
<evidence type="ECO:0000256" key="1">
    <source>
        <dbReference type="SAM" id="Phobius"/>
    </source>
</evidence>
<feature type="transmembrane region" description="Helical" evidence="1">
    <location>
        <begin position="14"/>
        <end position="35"/>
    </location>
</feature>
<keyword evidence="3" id="KW-1185">Reference proteome</keyword>
<dbReference type="EMBL" id="JAYWIO010000001">
    <property type="protein sequence ID" value="KAK7291773.1"/>
    <property type="molecule type" value="Genomic_DNA"/>
</dbReference>
<protein>
    <submittedName>
        <fullName evidence="2">Uncharacterized protein</fullName>
    </submittedName>
</protein>
<comment type="caution">
    <text evidence="2">The sequence shown here is derived from an EMBL/GenBank/DDBJ whole genome shotgun (WGS) entry which is preliminary data.</text>
</comment>
<dbReference type="Proteomes" id="UP001372338">
    <property type="component" value="Unassembled WGS sequence"/>
</dbReference>
<keyword evidence="1" id="KW-1133">Transmembrane helix</keyword>
<evidence type="ECO:0000313" key="3">
    <source>
        <dbReference type="Proteomes" id="UP001372338"/>
    </source>
</evidence>
<sequence>MLIQLTYSFTSLSLYPPLLFCVYSVFKGIPFFLFFSLSSSSSYMLCGFFCLCFLLSFFPVSNFPLFLCSVHHLFLHAHCFVTLGSHSLCCDHNDILCC</sequence>
<feature type="transmembrane region" description="Helical" evidence="1">
    <location>
        <begin position="42"/>
        <end position="60"/>
    </location>
</feature>
<reference evidence="2 3" key="1">
    <citation type="submission" date="2024-01" db="EMBL/GenBank/DDBJ databases">
        <title>The genomes of 5 underutilized Papilionoideae crops provide insights into root nodulation and disease resistanc.</title>
        <authorList>
            <person name="Yuan L."/>
        </authorList>
    </citation>
    <scope>NUCLEOTIDE SEQUENCE [LARGE SCALE GENOMIC DNA]</scope>
    <source>
        <strain evidence="2">ZHUSHIDOU_FW_LH</strain>
        <tissue evidence="2">Leaf</tissue>
    </source>
</reference>
<gene>
    <name evidence="2" type="ORF">RIF29_07184</name>
</gene>